<dbReference type="InterPro" id="IPR022764">
    <property type="entry name" value="Peptidase_S54_rhomboid_dom"/>
</dbReference>
<dbReference type="OrthoDB" id="465874at2"/>
<evidence type="ECO:0000256" key="3">
    <source>
        <dbReference type="ARBA" id="ARBA00022989"/>
    </source>
</evidence>
<evidence type="ECO:0000256" key="4">
    <source>
        <dbReference type="ARBA" id="ARBA00023136"/>
    </source>
</evidence>
<accession>I3C893</accession>
<feature type="transmembrane region" description="Helical" evidence="5">
    <location>
        <begin position="67"/>
        <end position="85"/>
    </location>
</feature>
<evidence type="ECO:0000256" key="2">
    <source>
        <dbReference type="ARBA" id="ARBA00022692"/>
    </source>
</evidence>
<comment type="subcellular location">
    <subcellularLocation>
        <location evidence="1">Membrane</location>
        <topology evidence="1">Multi-pass membrane protein</topology>
    </subcellularLocation>
</comment>
<evidence type="ECO:0000313" key="8">
    <source>
        <dbReference type="Proteomes" id="UP000004690"/>
    </source>
</evidence>
<evidence type="ECO:0000259" key="6">
    <source>
        <dbReference type="Pfam" id="PF01694"/>
    </source>
</evidence>
<dbReference type="InterPro" id="IPR050925">
    <property type="entry name" value="Rhomboid_protease_S54"/>
</dbReference>
<evidence type="ECO:0000313" key="7">
    <source>
        <dbReference type="EMBL" id="EIJ39836.1"/>
    </source>
</evidence>
<dbReference type="PANTHER" id="PTHR43731">
    <property type="entry name" value="RHOMBOID PROTEASE"/>
    <property type="match status" value="1"/>
</dbReference>
<gene>
    <name evidence="7" type="ORF">JoomaDRAFT_2875</name>
</gene>
<dbReference type="SUPFAM" id="SSF144091">
    <property type="entry name" value="Rhomboid-like"/>
    <property type="match status" value="1"/>
</dbReference>
<feature type="transmembrane region" description="Helical" evidence="5">
    <location>
        <begin position="139"/>
        <end position="158"/>
    </location>
</feature>
<evidence type="ECO:0000256" key="5">
    <source>
        <dbReference type="SAM" id="Phobius"/>
    </source>
</evidence>
<feature type="transmembrane region" description="Helical" evidence="5">
    <location>
        <begin position="92"/>
        <end position="108"/>
    </location>
</feature>
<dbReference type="GO" id="GO:0016020">
    <property type="term" value="C:membrane"/>
    <property type="evidence" value="ECO:0007669"/>
    <property type="project" value="UniProtKB-SubCell"/>
</dbReference>
<dbReference type="RefSeq" id="WP_008613609.1">
    <property type="nucleotide sequence ID" value="NZ_JH651379.1"/>
</dbReference>
<keyword evidence="2 5" id="KW-0812">Transmembrane</keyword>
<dbReference type="eggNOG" id="COG0705">
    <property type="taxonomic scope" value="Bacteria"/>
</dbReference>
<dbReference type="HOGENOM" id="CLU_067823_1_0_10"/>
<dbReference type="Pfam" id="PF01694">
    <property type="entry name" value="Rhomboid"/>
    <property type="match status" value="1"/>
</dbReference>
<dbReference type="Proteomes" id="UP000004690">
    <property type="component" value="Unassembled WGS sequence"/>
</dbReference>
<dbReference type="STRING" id="926559.JoomaDRAFT_2875"/>
<dbReference type="Gene3D" id="1.20.1540.10">
    <property type="entry name" value="Rhomboid-like"/>
    <property type="match status" value="1"/>
</dbReference>
<protein>
    <submittedName>
        <fullName evidence="7">Putative membrane protein</fullName>
    </submittedName>
</protein>
<keyword evidence="3 5" id="KW-1133">Transmembrane helix</keyword>
<name>I3C893_9FLAO</name>
<keyword evidence="8" id="KW-1185">Reference proteome</keyword>
<sequence>MQKNDSLDFSLWMLIYPLFFGLTIWTVYWFELTFGHDFKEFGIYPRTFSGLKGVICSPFIHSNVEHLYSNTLPLMFLSAALFYFYNKISWKVLVLGILFSGFFTWLIGRPAYHIGASGLIYVLVSFIFFKGVFTKNRRLVALSLVTVFVYGSMFWFIFPVENKISWEGHLSGFIVGLVLALVFKTEVLRKEKYEWERPDYNEAEDPFLQHFDENGNFIEKLPEEDTSEAEMHPLEIKYHYYETKRNPSSGEKA</sequence>
<dbReference type="InterPro" id="IPR035952">
    <property type="entry name" value="Rhomboid-like_sf"/>
</dbReference>
<organism evidence="7 8">
    <name type="scientific">Galbibacter orientalis DSM 19592</name>
    <dbReference type="NCBI Taxonomy" id="926559"/>
    <lineage>
        <taxon>Bacteria</taxon>
        <taxon>Pseudomonadati</taxon>
        <taxon>Bacteroidota</taxon>
        <taxon>Flavobacteriia</taxon>
        <taxon>Flavobacteriales</taxon>
        <taxon>Flavobacteriaceae</taxon>
        <taxon>Galbibacter</taxon>
    </lineage>
</organism>
<dbReference type="PANTHER" id="PTHR43731:SF9">
    <property type="entry name" value="SLR1461 PROTEIN"/>
    <property type="match status" value="1"/>
</dbReference>
<proteinExistence type="predicted"/>
<reference evidence="7 8" key="1">
    <citation type="submission" date="2012-02" db="EMBL/GenBank/DDBJ databases">
        <title>Improved High-Quality Draft genome of Joostella marina DSM 19592.</title>
        <authorList>
            <consortium name="US DOE Joint Genome Institute (JGI-PGF)"/>
            <person name="Lucas S."/>
            <person name="Copeland A."/>
            <person name="Lapidus A."/>
            <person name="Bruce D."/>
            <person name="Goodwin L."/>
            <person name="Pitluck S."/>
            <person name="Peters L."/>
            <person name="Chertkov O."/>
            <person name="Ovchinnikova G."/>
            <person name="Kyrpides N."/>
            <person name="Mavromatis K."/>
            <person name="Detter J.C."/>
            <person name="Han C."/>
            <person name="Land M."/>
            <person name="Hauser L."/>
            <person name="Markowitz V."/>
            <person name="Cheng J.-F."/>
            <person name="Hugenholtz P."/>
            <person name="Woyke T."/>
            <person name="Wu D."/>
            <person name="Tindall B."/>
            <person name="Brambilla E."/>
            <person name="Klenk H.-P."/>
            <person name="Eisen J.A."/>
        </authorList>
    </citation>
    <scope>NUCLEOTIDE SEQUENCE [LARGE SCALE GENOMIC DNA]</scope>
    <source>
        <strain evidence="7 8">DSM 19592</strain>
    </source>
</reference>
<feature type="domain" description="Peptidase S54 rhomboid" evidence="6">
    <location>
        <begin position="54"/>
        <end position="183"/>
    </location>
</feature>
<feature type="transmembrane region" description="Helical" evidence="5">
    <location>
        <begin position="12"/>
        <end position="30"/>
    </location>
</feature>
<dbReference type="GO" id="GO:0004252">
    <property type="term" value="F:serine-type endopeptidase activity"/>
    <property type="evidence" value="ECO:0007669"/>
    <property type="project" value="InterPro"/>
</dbReference>
<keyword evidence="4 5" id="KW-0472">Membrane</keyword>
<feature type="transmembrane region" description="Helical" evidence="5">
    <location>
        <begin position="164"/>
        <end position="183"/>
    </location>
</feature>
<evidence type="ECO:0000256" key="1">
    <source>
        <dbReference type="ARBA" id="ARBA00004141"/>
    </source>
</evidence>
<feature type="transmembrane region" description="Helical" evidence="5">
    <location>
        <begin position="114"/>
        <end position="132"/>
    </location>
</feature>
<dbReference type="AlphaFoldDB" id="I3C893"/>
<dbReference type="EMBL" id="JH651379">
    <property type="protein sequence ID" value="EIJ39836.1"/>
    <property type="molecule type" value="Genomic_DNA"/>
</dbReference>